<dbReference type="GO" id="GO:0008976">
    <property type="term" value="F:polyphosphate kinase activity"/>
    <property type="evidence" value="ECO:0007669"/>
    <property type="project" value="UniProtKB-EC"/>
</dbReference>
<feature type="transmembrane region" description="Helical" evidence="16">
    <location>
        <begin position="679"/>
        <end position="699"/>
    </location>
</feature>
<dbReference type="GO" id="GO:0033254">
    <property type="term" value="C:vacuolar transporter chaperone complex"/>
    <property type="evidence" value="ECO:0007669"/>
    <property type="project" value="TreeGrafter"/>
</dbReference>
<evidence type="ECO:0000256" key="3">
    <source>
        <dbReference type="ARBA" id="ARBA00012960"/>
    </source>
</evidence>
<dbReference type="GO" id="GO:0006799">
    <property type="term" value="P:polyphosphate biosynthetic process"/>
    <property type="evidence" value="ECO:0007669"/>
    <property type="project" value="UniProtKB-ARBA"/>
</dbReference>
<evidence type="ECO:0000256" key="2">
    <source>
        <dbReference type="ARBA" id="ARBA00004128"/>
    </source>
</evidence>
<dbReference type="Gene3D" id="3.20.100.30">
    <property type="entry name" value="VTC, catalytic tunnel domain"/>
    <property type="match status" value="1"/>
</dbReference>
<evidence type="ECO:0000259" key="17">
    <source>
        <dbReference type="PROSITE" id="PS51382"/>
    </source>
</evidence>
<dbReference type="PROSITE" id="PS51382">
    <property type="entry name" value="SPX"/>
    <property type="match status" value="1"/>
</dbReference>
<dbReference type="CDD" id="cd14480">
    <property type="entry name" value="SPX_VTC2_like"/>
    <property type="match status" value="1"/>
</dbReference>
<feature type="transmembrane region" description="Helical" evidence="16">
    <location>
        <begin position="641"/>
        <end position="659"/>
    </location>
</feature>
<dbReference type="AlphaFoldDB" id="A0A139ADG9"/>
<evidence type="ECO:0000256" key="14">
    <source>
        <dbReference type="ARBA" id="ARBA00081313"/>
    </source>
</evidence>
<name>A0A139ADG9_GONPJ</name>
<reference evidence="18 19" key="1">
    <citation type="journal article" date="2015" name="Genome Biol. Evol.">
        <title>Phylogenomic analyses indicate that early fungi evolved digesting cell walls of algal ancestors of land plants.</title>
        <authorList>
            <person name="Chang Y."/>
            <person name="Wang S."/>
            <person name="Sekimoto S."/>
            <person name="Aerts A.L."/>
            <person name="Choi C."/>
            <person name="Clum A."/>
            <person name="LaButti K.M."/>
            <person name="Lindquist E.A."/>
            <person name="Yee Ngan C."/>
            <person name="Ohm R.A."/>
            <person name="Salamov A.A."/>
            <person name="Grigoriev I.V."/>
            <person name="Spatafora J.W."/>
            <person name="Berbee M.L."/>
        </authorList>
    </citation>
    <scope>NUCLEOTIDE SEQUENCE [LARGE SCALE GENOMIC DNA]</scope>
    <source>
        <strain evidence="18 19">JEL478</strain>
    </source>
</reference>
<evidence type="ECO:0000256" key="10">
    <source>
        <dbReference type="ARBA" id="ARBA00061390"/>
    </source>
</evidence>
<dbReference type="OrthoDB" id="6493944at2759"/>
<dbReference type="STRING" id="1344416.A0A139ADG9"/>
<dbReference type="Pfam" id="PF09359">
    <property type="entry name" value="VTC"/>
    <property type="match status" value="1"/>
</dbReference>
<dbReference type="PANTHER" id="PTHR46140:SF1">
    <property type="entry name" value="VACUOLAR TRANSPORTER CHAPERONE COMPLEX SUBUNIT 4-RELATED"/>
    <property type="match status" value="1"/>
</dbReference>
<evidence type="ECO:0000313" key="18">
    <source>
        <dbReference type="EMBL" id="KXS14634.1"/>
    </source>
</evidence>
<feature type="region of interest" description="Disordered" evidence="15">
    <location>
        <begin position="541"/>
        <end position="567"/>
    </location>
</feature>
<evidence type="ECO:0000256" key="4">
    <source>
        <dbReference type="ARBA" id="ARBA00022554"/>
    </source>
</evidence>
<gene>
    <name evidence="18" type="ORF">M427DRAFT_112532</name>
</gene>
<feature type="compositionally biased region" description="Basic and acidic residues" evidence="15">
    <location>
        <begin position="545"/>
        <end position="555"/>
    </location>
</feature>
<proteinExistence type="inferred from homology"/>
<feature type="domain" description="SPX" evidence="17">
    <location>
        <begin position="1"/>
        <end position="154"/>
    </location>
</feature>
<dbReference type="InterPro" id="IPR018966">
    <property type="entry name" value="VTC_domain"/>
</dbReference>
<keyword evidence="19" id="KW-1185">Reference proteome</keyword>
<dbReference type="GO" id="GO:0000329">
    <property type="term" value="C:fungal-type vacuole membrane"/>
    <property type="evidence" value="ECO:0007669"/>
    <property type="project" value="TreeGrafter"/>
</dbReference>
<evidence type="ECO:0000313" key="19">
    <source>
        <dbReference type="Proteomes" id="UP000070544"/>
    </source>
</evidence>
<evidence type="ECO:0000256" key="15">
    <source>
        <dbReference type="SAM" id="MobiDB-lite"/>
    </source>
</evidence>
<evidence type="ECO:0000256" key="12">
    <source>
        <dbReference type="ARBA" id="ARBA00075894"/>
    </source>
</evidence>
<dbReference type="InterPro" id="IPR042267">
    <property type="entry name" value="VTC_sf"/>
</dbReference>
<organism evidence="18 19">
    <name type="scientific">Gonapodya prolifera (strain JEL478)</name>
    <name type="common">Monoblepharis prolifera</name>
    <dbReference type="NCBI Taxonomy" id="1344416"/>
    <lineage>
        <taxon>Eukaryota</taxon>
        <taxon>Fungi</taxon>
        <taxon>Fungi incertae sedis</taxon>
        <taxon>Chytridiomycota</taxon>
        <taxon>Chytridiomycota incertae sedis</taxon>
        <taxon>Monoblepharidomycetes</taxon>
        <taxon>Monoblepharidales</taxon>
        <taxon>Gonapodyaceae</taxon>
        <taxon>Gonapodya</taxon>
    </lineage>
</organism>
<dbReference type="Proteomes" id="UP000070544">
    <property type="component" value="Unassembled WGS sequence"/>
</dbReference>
<keyword evidence="5" id="KW-0808">Transferase</keyword>
<comment type="subcellular location">
    <subcellularLocation>
        <location evidence="2">Vacuole membrane</location>
        <topology evidence="2">Multi-pass membrane protein</topology>
    </subcellularLocation>
</comment>
<accession>A0A139ADG9</accession>
<protein>
    <recommendedName>
        <fullName evidence="11">Vacuolar transporter chaperone complex subunit 4</fullName>
        <ecNumber evidence="3">2.7.4.1</ecNumber>
    </recommendedName>
    <alternativeName>
        <fullName evidence="13">Polyphosphate kinase</fullName>
    </alternativeName>
    <alternativeName>
        <fullName evidence="12">SPX-dependent polyphosphate polymerase VTC subunit 4</fullName>
    </alternativeName>
    <alternativeName>
        <fullName evidence="14">Vacuolar membrane polyphosphate polymerase catalytic subunit</fullName>
    </alternativeName>
</protein>
<dbReference type="OMA" id="PVLRTQC"/>
<dbReference type="InterPro" id="IPR004331">
    <property type="entry name" value="SPX_dom"/>
</dbReference>
<dbReference type="EMBL" id="KQ965768">
    <property type="protein sequence ID" value="KXS14634.1"/>
    <property type="molecule type" value="Genomic_DNA"/>
</dbReference>
<dbReference type="EC" id="2.7.4.1" evidence="3"/>
<keyword evidence="6 16" id="KW-0812">Transmembrane</keyword>
<feature type="transmembrane region" description="Helical" evidence="16">
    <location>
        <begin position="614"/>
        <end position="634"/>
    </location>
</feature>
<evidence type="ECO:0000256" key="7">
    <source>
        <dbReference type="ARBA" id="ARBA00022989"/>
    </source>
</evidence>
<sequence length="708" mass="80260">MKFGQQLAASVFPEWKYYYLDYDRLKSQLKTATSKGNEGISDQEEQRFVETLERELDKVVSFRQLKFDELQRHILELEHTVDRMLAQSATPPPGVDAERFSQERYAPQAREMDKIAREISELSKYARLNFTGFMKILKKHDKVSGGKLLKPVFSIRLNHRPFFKLDMDPLIIRLSKLFDAIRLGGKRNEELASAGGKQTDFVRKTVKYWVHPDNITDVKCVILKHLPVLVFQNPNVEPDPAITSIYFDNEQFDLYTGRLEKSEGAQAIRLRWYGRPDRTTEIFVERKTHHEDWTGEPSVKSRFSIKEEHVNAYLAGTYDYGKVVSKLRERGAKSGKELDEMLKLSTEVQKTVLEKKLVPMVRTFYNRTAFQLPGDARVRISLDTELAMIREDDQDGVKRRGLNNNWRRTDVGVEHPFDQVAKDDKILFPYAVLEVKLQTLMGAEAPQWIRDLIGSHLVEEVPKFSKFCHGIATLFDDRVSLLPFWLPQMGRDIRRPAPPEDQLPETLRLSSAVKIANQEAAVVKRASLVPQAEEIQVVVEQPSPSHDDDVTDERTPLLGGGGGSKKNPSPIDQFINMFSAPKPREVAPAPKSTSGGGVVVRVEPKVFFANERTFLSWLNFSVTLGGLSLGLLNFGDVTARVAGILFTLISLLVMLYATVIFRARATNIRARGAGPYDEVWGPTAIVGVLVAASIVNFWMKMTSGHFLL</sequence>
<evidence type="ECO:0000256" key="6">
    <source>
        <dbReference type="ARBA" id="ARBA00022692"/>
    </source>
</evidence>
<evidence type="ECO:0000256" key="9">
    <source>
        <dbReference type="ARBA" id="ARBA00050204"/>
    </source>
</evidence>
<dbReference type="InterPro" id="IPR051572">
    <property type="entry name" value="VTC_Complex_Subunit"/>
</dbReference>
<evidence type="ECO:0000256" key="13">
    <source>
        <dbReference type="ARBA" id="ARBA00080494"/>
    </source>
</evidence>
<evidence type="ECO:0000256" key="8">
    <source>
        <dbReference type="ARBA" id="ARBA00023136"/>
    </source>
</evidence>
<dbReference type="CDD" id="cd07751">
    <property type="entry name" value="PolyPPase_VTC4_like"/>
    <property type="match status" value="1"/>
</dbReference>
<keyword evidence="7 16" id="KW-1133">Transmembrane helix</keyword>
<evidence type="ECO:0000256" key="11">
    <source>
        <dbReference type="ARBA" id="ARBA00067464"/>
    </source>
</evidence>
<dbReference type="PANTHER" id="PTHR46140">
    <property type="entry name" value="VACUOLAR TRANSPORTER CHAPERONE 1-RELATED"/>
    <property type="match status" value="1"/>
</dbReference>
<comment type="similarity">
    <text evidence="10">Belongs to the VTC4 family.</text>
</comment>
<comment type="catalytic activity">
    <reaction evidence="9">
        <text>[phosphate](n) + ATP = [phosphate](n+1) + ADP</text>
        <dbReference type="Rhea" id="RHEA:19573"/>
        <dbReference type="Rhea" id="RHEA-COMP:9859"/>
        <dbReference type="Rhea" id="RHEA-COMP:14280"/>
        <dbReference type="ChEBI" id="CHEBI:16838"/>
        <dbReference type="ChEBI" id="CHEBI:30616"/>
        <dbReference type="ChEBI" id="CHEBI:456216"/>
        <dbReference type="EC" id="2.7.4.1"/>
    </reaction>
    <physiologicalReaction direction="left-to-right" evidence="9">
        <dbReference type="Rhea" id="RHEA:19574"/>
    </physiologicalReaction>
</comment>
<evidence type="ECO:0000256" key="16">
    <source>
        <dbReference type="SAM" id="Phobius"/>
    </source>
</evidence>
<dbReference type="FunFam" id="3.20.100.30:FF:000001">
    <property type="entry name" value="Vacuolar transporter chaperone 4"/>
    <property type="match status" value="1"/>
</dbReference>
<keyword evidence="4" id="KW-0926">Vacuole</keyword>
<comment type="cofactor">
    <cofactor evidence="1">
        <name>Mn(2+)</name>
        <dbReference type="ChEBI" id="CHEBI:29035"/>
    </cofactor>
</comment>
<dbReference type="Pfam" id="PF02656">
    <property type="entry name" value="DUF202"/>
    <property type="match status" value="1"/>
</dbReference>
<keyword evidence="8 16" id="KW-0472">Membrane</keyword>
<evidence type="ECO:0000256" key="5">
    <source>
        <dbReference type="ARBA" id="ARBA00022679"/>
    </source>
</evidence>
<evidence type="ECO:0000256" key="1">
    <source>
        <dbReference type="ARBA" id="ARBA00001936"/>
    </source>
</evidence>
<dbReference type="InterPro" id="IPR003807">
    <property type="entry name" value="DUF202"/>
</dbReference>
<dbReference type="Pfam" id="PF03105">
    <property type="entry name" value="SPX"/>
    <property type="match status" value="2"/>
</dbReference>